<keyword evidence="5" id="KW-0479">Metal-binding</keyword>
<feature type="transmembrane region" description="Helical" evidence="9">
    <location>
        <begin position="40"/>
        <end position="61"/>
    </location>
</feature>
<feature type="binding site" evidence="5">
    <location>
        <position position="103"/>
    </location>
    <ligand>
        <name>Ca(2+)</name>
        <dbReference type="ChEBI" id="CHEBI:29108"/>
    </ligand>
</feature>
<keyword evidence="8" id="KW-0443">Lipid metabolism</keyword>
<dbReference type="Proteomes" id="UP001178461">
    <property type="component" value="Chromosome 8"/>
</dbReference>
<keyword evidence="12" id="KW-1185">Reference proteome</keyword>
<feature type="binding site" evidence="5">
    <location>
        <position position="82"/>
    </location>
    <ligand>
        <name>Ca(2+)</name>
        <dbReference type="ChEBI" id="CHEBI:29108"/>
    </ligand>
</feature>
<dbReference type="GO" id="GO:0005543">
    <property type="term" value="F:phospholipid binding"/>
    <property type="evidence" value="ECO:0007669"/>
    <property type="project" value="TreeGrafter"/>
</dbReference>
<feature type="disulfide bond" evidence="6">
    <location>
        <begin position="105"/>
        <end position="145"/>
    </location>
</feature>
<dbReference type="InterPro" id="IPR036444">
    <property type="entry name" value="PLipase_A2_dom_sf"/>
</dbReference>
<feature type="disulfide bond" evidence="6">
    <location>
        <begin position="83"/>
        <end position="99"/>
    </location>
</feature>
<evidence type="ECO:0000259" key="10">
    <source>
        <dbReference type="SMART" id="SM00085"/>
    </source>
</evidence>
<dbReference type="GO" id="GO:0005509">
    <property type="term" value="F:calcium ion binding"/>
    <property type="evidence" value="ECO:0007669"/>
    <property type="project" value="InterPro"/>
</dbReference>
<comment type="cofactor">
    <cofactor evidence="5">
        <name>Ca(2+)</name>
        <dbReference type="ChEBI" id="CHEBI:29108"/>
    </cofactor>
    <text evidence="5">Binds 1 Ca(2+) ion per subunit.</text>
</comment>
<dbReference type="PANTHER" id="PTHR11716:SF56">
    <property type="entry name" value="GROUP IIE SECRETORY PHOSPHOLIPASE A2"/>
    <property type="match status" value="1"/>
</dbReference>
<reference evidence="11" key="1">
    <citation type="submission" date="2022-12" db="EMBL/GenBank/DDBJ databases">
        <authorList>
            <person name="Alioto T."/>
            <person name="Alioto T."/>
            <person name="Gomez Garrido J."/>
        </authorList>
    </citation>
    <scope>NUCLEOTIDE SEQUENCE</scope>
</reference>
<organism evidence="11 12">
    <name type="scientific">Podarcis lilfordi</name>
    <name type="common">Lilford's wall lizard</name>
    <dbReference type="NCBI Taxonomy" id="74358"/>
    <lineage>
        <taxon>Eukaryota</taxon>
        <taxon>Metazoa</taxon>
        <taxon>Chordata</taxon>
        <taxon>Craniata</taxon>
        <taxon>Vertebrata</taxon>
        <taxon>Euteleostomi</taxon>
        <taxon>Lepidosauria</taxon>
        <taxon>Squamata</taxon>
        <taxon>Bifurcata</taxon>
        <taxon>Unidentata</taxon>
        <taxon>Episquamata</taxon>
        <taxon>Laterata</taxon>
        <taxon>Lacertibaenia</taxon>
        <taxon>Lacertidae</taxon>
        <taxon>Podarcis</taxon>
    </lineage>
</organism>
<evidence type="ECO:0000256" key="9">
    <source>
        <dbReference type="SAM" id="Phobius"/>
    </source>
</evidence>
<feature type="disulfide bond" evidence="6">
    <location>
        <begin position="132"/>
        <end position="143"/>
    </location>
</feature>
<keyword evidence="9" id="KW-0472">Membrane</keyword>
<feature type="disulfide bond" evidence="6">
    <location>
        <begin position="104"/>
        <end position="177"/>
    </location>
</feature>
<keyword evidence="9" id="KW-1133">Transmembrane helix</keyword>
<dbReference type="InterPro" id="IPR016090">
    <property type="entry name" value="PLA2-like_dom"/>
</dbReference>
<keyword evidence="2 8" id="KW-0964">Secreted</keyword>
<evidence type="ECO:0000313" key="11">
    <source>
        <dbReference type="EMBL" id="CAI5782618.1"/>
    </source>
</evidence>
<keyword evidence="9" id="KW-0812">Transmembrane</keyword>
<dbReference type="GO" id="GO:0016042">
    <property type="term" value="P:lipid catabolic process"/>
    <property type="evidence" value="ECO:0007669"/>
    <property type="project" value="InterPro"/>
</dbReference>
<dbReference type="GO" id="GO:0047498">
    <property type="term" value="F:calcium-dependent phospholipase A2 activity"/>
    <property type="evidence" value="ECO:0007669"/>
    <property type="project" value="TreeGrafter"/>
</dbReference>
<feature type="disulfide bond" evidence="6">
    <location>
        <begin position="81"/>
        <end position="170"/>
    </location>
</feature>
<feature type="domain" description="Phospholipase A2-like central" evidence="10">
    <location>
        <begin position="56"/>
        <end position="171"/>
    </location>
</feature>
<dbReference type="Gene3D" id="1.20.90.10">
    <property type="entry name" value="Phospholipase A2 domain"/>
    <property type="match status" value="1"/>
</dbReference>
<proteinExistence type="inferred from homology"/>
<feature type="active site" evidence="4">
    <location>
        <position position="146"/>
    </location>
</feature>
<dbReference type="GO" id="GO:0050482">
    <property type="term" value="P:arachidonate secretion"/>
    <property type="evidence" value="ECO:0007669"/>
    <property type="project" value="InterPro"/>
</dbReference>
<feature type="active site" evidence="4">
    <location>
        <position position="102"/>
    </location>
</feature>
<protein>
    <recommendedName>
        <fullName evidence="8">Phospholipase A2</fullName>
        <ecNumber evidence="8">3.1.1.4</ecNumber>
    </recommendedName>
</protein>
<evidence type="ECO:0000256" key="1">
    <source>
        <dbReference type="ARBA" id="ARBA00004613"/>
    </source>
</evidence>
<evidence type="ECO:0000256" key="3">
    <source>
        <dbReference type="ARBA" id="ARBA00023157"/>
    </source>
</evidence>
<dbReference type="SMART" id="SM00085">
    <property type="entry name" value="PA2c"/>
    <property type="match status" value="1"/>
</dbReference>
<dbReference type="FunFam" id="1.20.90.10:FF:000001">
    <property type="entry name" value="Basic phospholipase A2 homolog"/>
    <property type="match status" value="1"/>
</dbReference>
<dbReference type="AlphaFoldDB" id="A0AA35PEP6"/>
<feature type="binding site" evidence="5">
    <location>
        <position position="86"/>
    </location>
    <ligand>
        <name>Ca(2+)</name>
        <dbReference type="ChEBI" id="CHEBI:29108"/>
    </ligand>
</feature>
<dbReference type="PANTHER" id="PTHR11716">
    <property type="entry name" value="PHOSPHOLIPASE A2 FAMILY MEMBER"/>
    <property type="match status" value="1"/>
</dbReference>
<dbReference type="CDD" id="cd00125">
    <property type="entry name" value="PLA2c"/>
    <property type="match status" value="1"/>
</dbReference>
<dbReference type="Pfam" id="PF00068">
    <property type="entry name" value="Phospholip_A2_1"/>
    <property type="match status" value="1"/>
</dbReference>
<feature type="disulfide bond" evidence="6">
    <location>
        <begin position="98"/>
        <end position="152"/>
    </location>
</feature>
<keyword evidence="3 6" id="KW-1015">Disulfide bond</keyword>
<comment type="subcellular location">
    <subcellularLocation>
        <location evidence="1 8">Secreted</location>
    </subcellularLocation>
</comment>
<accession>A0AA35PEP6</accession>
<evidence type="ECO:0000256" key="8">
    <source>
        <dbReference type="RuleBase" id="RU361236"/>
    </source>
</evidence>
<dbReference type="GO" id="GO:0006644">
    <property type="term" value="P:phospholipid metabolic process"/>
    <property type="evidence" value="ECO:0007669"/>
    <property type="project" value="InterPro"/>
</dbReference>
<dbReference type="EMBL" id="OX395133">
    <property type="protein sequence ID" value="CAI5782618.1"/>
    <property type="molecule type" value="Genomic_DNA"/>
</dbReference>
<dbReference type="EC" id="3.1.1.4" evidence="8"/>
<evidence type="ECO:0000256" key="6">
    <source>
        <dbReference type="PIRSR" id="PIRSR601211-3"/>
    </source>
</evidence>
<dbReference type="GO" id="GO:0005576">
    <property type="term" value="C:extracellular region"/>
    <property type="evidence" value="ECO:0007669"/>
    <property type="project" value="UniProtKB-SubCell"/>
</dbReference>
<evidence type="ECO:0000313" key="12">
    <source>
        <dbReference type="Proteomes" id="UP001178461"/>
    </source>
</evidence>
<comment type="catalytic activity">
    <reaction evidence="8">
        <text>a 1,2-diacyl-sn-glycero-3-phosphocholine + H2O = a 1-acyl-sn-glycero-3-phosphocholine + a fatty acid + H(+)</text>
        <dbReference type="Rhea" id="RHEA:15801"/>
        <dbReference type="ChEBI" id="CHEBI:15377"/>
        <dbReference type="ChEBI" id="CHEBI:15378"/>
        <dbReference type="ChEBI" id="CHEBI:28868"/>
        <dbReference type="ChEBI" id="CHEBI:57643"/>
        <dbReference type="ChEBI" id="CHEBI:58168"/>
        <dbReference type="EC" id="3.1.1.4"/>
    </reaction>
</comment>
<dbReference type="PROSITE" id="PS00118">
    <property type="entry name" value="PA2_HIS"/>
    <property type="match status" value="1"/>
</dbReference>
<dbReference type="PRINTS" id="PR00389">
    <property type="entry name" value="PHPHLIPASEA2"/>
</dbReference>
<evidence type="ECO:0000256" key="4">
    <source>
        <dbReference type="PIRSR" id="PIRSR601211-1"/>
    </source>
</evidence>
<gene>
    <name evidence="11" type="ORF">PODLI_1B011202</name>
</gene>
<dbReference type="InterPro" id="IPR033113">
    <property type="entry name" value="PLA2_histidine"/>
</dbReference>
<dbReference type="SUPFAM" id="SSF48619">
    <property type="entry name" value="Phospholipase A2, PLA2"/>
    <property type="match status" value="1"/>
</dbReference>
<keyword evidence="8" id="KW-0378">Hydrolase</keyword>
<feature type="disulfide bond" evidence="6">
    <location>
        <begin position="114"/>
        <end position="138"/>
    </location>
</feature>
<evidence type="ECO:0000256" key="2">
    <source>
        <dbReference type="ARBA" id="ARBA00022525"/>
    </source>
</evidence>
<sequence length="177" mass="20094">MCVYMVYCSLQLPDFFCPILRNIHFILLIWTNRAKMGCSFGVLLLLLCALSLGSSNLIQFADMVRQLTGRLPSLFYNGYGCYCGLGGSRKPMDETDWCCHTHDCCYGKMEKLGCKPKLELYTYFVGKSRIVCGGRTMCQKMTCECDKVASFCFQKAAYHIKYAFYLNILCRGSTPPC</sequence>
<evidence type="ECO:0000256" key="5">
    <source>
        <dbReference type="PIRSR" id="PIRSR601211-2"/>
    </source>
</evidence>
<evidence type="ECO:0000256" key="7">
    <source>
        <dbReference type="RuleBase" id="RU003654"/>
    </source>
</evidence>
<feature type="binding site" evidence="5">
    <location>
        <position position="84"/>
    </location>
    <ligand>
        <name>Ca(2+)</name>
        <dbReference type="ChEBI" id="CHEBI:29108"/>
    </ligand>
</feature>
<dbReference type="InterPro" id="IPR001211">
    <property type="entry name" value="PLA2"/>
</dbReference>
<name>A0AA35PEP6_9SAUR</name>
<comment type="similarity">
    <text evidence="7">Belongs to the phospholipase A2 family.</text>
</comment>
<keyword evidence="5 8" id="KW-0106">Calcium</keyword>